<dbReference type="Pfam" id="PF00578">
    <property type="entry name" value="AhpC-TSA"/>
    <property type="match status" value="1"/>
</dbReference>
<dbReference type="Gene3D" id="3.40.30.10">
    <property type="entry name" value="Glutaredoxin"/>
    <property type="match status" value="1"/>
</dbReference>
<comment type="catalytic activity">
    <reaction evidence="12">
        <text>a hydroperoxide + [thioredoxin]-dithiol = an alcohol + [thioredoxin]-disulfide + H2O</text>
        <dbReference type="Rhea" id="RHEA:62620"/>
        <dbReference type="Rhea" id="RHEA-COMP:10698"/>
        <dbReference type="Rhea" id="RHEA-COMP:10700"/>
        <dbReference type="ChEBI" id="CHEBI:15377"/>
        <dbReference type="ChEBI" id="CHEBI:29950"/>
        <dbReference type="ChEBI" id="CHEBI:30879"/>
        <dbReference type="ChEBI" id="CHEBI:35924"/>
        <dbReference type="ChEBI" id="CHEBI:50058"/>
        <dbReference type="EC" id="1.11.1.24"/>
    </reaction>
</comment>
<evidence type="ECO:0000256" key="2">
    <source>
        <dbReference type="ARBA" id="ARBA00011245"/>
    </source>
</evidence>
<keyword evidence="4" id="KW-0575">Peroxidase</keyword>
<comment type="function">
    <text evidence="1">Thiol-specific peroxidase that catalyzes the reduction of hydrogen peroxide and organic hydroperoxides to water and alcohols, respectively. Plays a role in cell protection against oxidative stress by detoxifying peroxides and as sensor of hydrogen peroxide-mediated signaling events.</text>
</comment>
<dbReference type="PROSITE" id="PS51352">
    <property type="entry name" value="THIOREDOXIN_2"/>
    <property type="match status" value="1"/>
</dbReference>
<dbReference type="InterPro" id="IPR013766">
    <property type="entry name" value="Thioredoxin_domain"/>
</dbReference>
<protein>
    <recommendedName>
        <fullName evidence="3">thioredoxin-dependent peroxiredoxin</fullName>
        <ecNumber evidence="3">1.11.1.24</ecNumber>
    </recommendedName>
    <alternativeName>
        <fullName evidence="11">Bacterioferritin comigratory protein</fullName>
    </alternativeName>
    <alternativeName>
        <fullName evidence="9">Thioredoxin peroxidase</fullName>
    </alternativeName>
</protein>
<dbReference type="OrthoDB" id="9812811at2"/>
<dbReference type="GO" id="GO:0005737">
    <property type="term" value="C:cytoplasm"/>
    <property type="evidence" value="ECO:0007669"/>
    <property type="project" value="TreeGrafter"/>
</dbReference>
<evidence type="ECO:0000313" key="16">
    <source>
        <dbReference type="Proteomes" id="UP000467240"/>
    </source>
</evidence>
<dbReference type="EMBL" id="WBJZ01000006">
    <property type="protein sequence ID" value="KAB1659510.1"/>
    <property type="molecule type" value="Genomic_DNA"/>
</dbReference>
<evidence type="ECO:0000313" key="15">
    <source>
        <dbReference type="EMBL" id="KAB1659510.1"/>
    </source>
</evidence>
<dbReference type="PANTHER" id="PTHR42801">
    <property type="entry name" value="THIOREDOXIN-DEPENDENT PEROXIDE REDUCTASE"/>
    <property type="match status" value="1"/>
</dbReference>
<dbReference type="EC" id="1.11.1.24" evidence="3"/>
<keyword evidence="16" id="KW-1185">Reference proteome</keyword>
<dbReference type="AlphaFoldDB" id="A0A7J5C128"/>
<feature type="active site" description="Cysteine sulfenic acid (-SOH) intermediate; for peroxidase activity" evidence="13">
    <location>
        <position position="51"/>
    </location>
</feature>
<dbReference type="GO" id="GO:0045454">
    <property type="term" value="P:cell redox homeostasis"/>
    <property type="evidence" value="ECO:0007669"/>
    <property type="project" value="TreeGrafter"/>
</dbReference>
<evidence type="ECO:0000256" key="13">
    <source>
        <dbReference type="PIRSR" id="PIRSR000239-1"/>
    </source>
</evidence>
<evidence type="ECO:0000256" key="10">
    <source>
        <dbReference type="ARBA" id="ARBA00038489"/>
    </source>
</evidence>
<keyword evidence="5" id="KW-0049">Antioxidant</keyword>
<dbReference type="RefSeq" id="WP_158040010.1">
    <property type="nucleotide sequence ID" value="NZ_JACCFV010000001.1"/>
</dbReference>
<organism evidence="15 16">
    <name type="scientific">Pseudoclavibacter chungangensis</name>
    <dbReference type="NCBI Taxonomy" id="587635"/>
    <lineage>
        <taxon>Bacteria</taxon>
        <taxon>Bacillati</taxon>
        <taxon>Actinomycetota</taxon>
        <taxon>Actinomycetes</taxon>
        <taxon>Micrococcales</taxon>
        <taxon>Microbacteriaceae</taxon>
        <taxon>Pseudoclavibacter</taxon>
    </lineage>
</organism>
<dbReference type="FunFam" id="3.40.30.10:FF:000007">
    <property type="entry name" value="Thioredoxin-dependent thiol peroxidase"/>
    <property type="match status" value="1"/>
</dbReference>
<comment type="subunit">
    <text evidence="2">Monomer.</text>
</comment>
<name>A0A7J5C128_9MICO</name>
<evidence type="ECO:0000256" key="1">
    <source>
        <dbReference type="ARBA" id="ARBA00003330"/>
    </source>
</evidence>
<sequence length="162" mass="17443">MTTDTPIRLEPGTTAPDFDLPAADGTRVSLAGLRGKRVVLYTYPEAATPGCTTEACDFRDSYRPLIDAGYTLIGISSDSPEKNTAFAEAEHLPFPLLSDTDHAVQTAYGAYGERNKYGRIAVGPIRSTFVIDADGRIEHALYNVRATGHVARVRKVLGLDAA</sequence>
<dbReference type="CDD" id="cd03017">
    <property type="entry name" value="PRX_BCP"/>
    <property type="match status" value="1"/>
</dbReference>
<dbReference type="InterPro" id="IPR036249">
    <property type="entry name" value="Thioredoxin-like_sf"/>
</dbReference>
<evidence type="ECO:0000256" key="6">
    <source>
        <dbReference type="ARBA" id="ARBA00023002"/>
    </source>
</evidence>
<dbReference type="PANTHER" id="PTHR42801:SF4">
    <property type="entry name" value="AHPC_TSA FAMILY PROTEIN"/>
    <property type="match status" value="1"/>
</dbReference>
<evidence type="ECO:0000256" key="8">
    <source>
        <dbReference type="ARBA" id="ARBA00023284"/>
    </source>
</evidence>
<proteinExistence type="inferred from homology"/>
<dbReference type="SUPFAM" id="SSF52833">
    <property type="entry name" value="Thioredoxin-like"/>
    <property type="match status" value="1"/>
</dbReference>
<evidence type="ECO:0000256" key="3">
    <source>
        <dbReference type="ARBA" id="ARBA00013017"/>
    </source>
</evidence>
<evidence type="ECO:0000256" key="7">
    <source>
        <dbReference type="ARBA" id="ARBA00023157"/>
    </source>
</evidence>
<evidence type="ECO:0000256" key="9">
    <source>
        <dbReference type="ARBA" id="ARBA00032824"/>
    </source>
</evidence>
<comment type="similarity">
    <text evidence="10">Belongs to the peroxiredoxin family. BCP/PrxQ subfamily.</text>
</comment>
<keyword evidence="7" id="KW-1015">Disulfide bond</keyword>
<evidence type="ECO:0000259" key="14">
    <source>
        <dbReference type="PROSITE" id="PS51352"/>
    </source>
</evidence>
<gene>
    <name evidence="15" type="ORF">F8O01_06185</name>
</gene>
<evidence type="ECO:0000256" key="4">
    <source>
        <dbReference type="ARBA" id="ARBA00022559"/>
    </source>
</evidence>
<accession>A0A7J5C128</accession>
<feature type="domain" description="Thioredoxin" evidence="14">
    <location>
        <begin position="9"/>
        <end position="162"/>
    </location>
</feature>
<dbReference type="Proteomes" id="UP000467240">
    <property type="component" value="Unassembled WGS sequence"/>
</dbReference>
<dbReference type="GO" id="GO:0034599">
    <property type="term" value="P:cellular response to oxidative stress"/>
    <property type="evidence" value="ECO:0007669"/>
    <property type="project" value="TreeGrafter"/>
</dbReference>
<dbReference type="InterPro" id="IPR000866">
    <property type="entry name" value="AhpC/TSA"/>
</dbReference>
<keyword evidence="8" id="KW-0676">Redox-active center</keyword>
<evidence type="ECO:0000256" key="11">
    <source>
        <dbReference type="ARBA" id="ARBA00041373"/>
    </source>
</evidence>
<reference evidence="15 16" key="1">
    <citation type="submission" date="2019-09" db="EMBL/GenBank/DDBJ databases">
        <title>Phylogeny of genus Pseudoclavibacter and closely related genus.</title>
        <authorList>
            <person name="Li Y."/>
        </authorList>
    </citation>
    <scope>NUCLEOTIDE SEQUENCE [LARGE SCALE GENOMIC DNA]</scope>
    <source>
        <strain evidence="15 16">DSM 23821</strain>
    </source>
</reference>
<dbReference type="GO" id="GO:0008379">
    <property type="term" value="F:thioredoxin peroxidase activity"/>
    <property type="evidence" value="ECO:0007669"/>
    <property type="project" value="TreeGrafter"/>
</dbReference>
<evidence type="ECO:0000256" key="5">
    <source>
        <dbReference type="ARBA" id="ARBA00022862"/>
    </source>
</evidence>
<dbReference type="InterPro" id="IPR050924">
    <property type="entry name" value="Peroxiredoxin_BCP/PrxQ"/>
</dbReference>
<evidence type="ECO:0000256" key="12">
    <source>
        <dbReference type="ARBA" id="ARBA00049091"/>
    </source>
</evidence>
<comment type="caution">
    <text evidence="15">The sequence shown here is derived from an EMBL/GenBank/DDBJ whole genome shotgun (WGS) entry which is preliminary data.</text>
</comment>
<dbReference type="InterPro" id="IPR024706">
    <property type="entry name" value="Peroxiredoxin_AhpC-typ"/>
</dbReference>
<dbReference type="PIRSF" id="PIRSF000239">
    <property type="entry name" value="AHPC"/>
    <property type="match status" value="1"/>
</dbReference>
<keyword evidence="6" id="KW-0560">Oxidoreductase</keyword>